<evidence type="ECO:0000313" key="5">
    <source>
        <dbReference type="Proteomes" id="UP000315344"/>
    </source>
</evidence>
<dbReference type="SUPFAM" id="SSF52096">
    <property type="entry name" value="ClpP/crotonase"/>
    <property type="match status" value="1"/>
</dbReference>
<dbReference type="Gene3D" id="1.10.12.10">
    <property type="entry name" value="Lyase 2-enoyl-coa Hydratase, Chain A, domain 2"/>
    <property type="match status" value="1"/>
</dbReference>
<accession>A0A533HUD0</accession>
<dbReference type="CDD" id="cd06558">
    <property type="entry name" value="crotonase-like"/>
    <property type="match status" value="1"/>
</dbReference>
<dbReference type="Pfam" id="PF00378">
    <property type="entry name" value="ECH_1"/>
    <property type="match status" value="1"/>
</dbReference>
<dbReference type="InterPro" id="IPR001753">
    <property type="entry name" value="Enoyl-CoA_hydra/iso"/>
</dbReference>
<dbReference type="AlphaFoldDB" id="A0A533HUD0"/>
<evidence type="ECO:0000256" key="2">
    <source>
        <dbReference type="ARBA" id="ARBA00023239"/>
    </source>
</evidence>
<evidence type="ECO:0000256" key="3">
    <source>
        <dbReference type="RuleBase" id="RU003707"/>
    </source>
</evidence>
<sequence length="258" mass="26838">MTDDSTPVLFSRQGEIAIVTLNRPEQRNAMDASTTKALRAVFDEIEGDTNLRVTILAANGPVFCAGMDLKAFLSGEADEILFGPGRFGGFVSRQRSKPVIACVQGAALAGGFELVLACDLVVSAETAVFGLPEARLGLVAGAGGAFRVGQRLPPAIANEIVLLGGRFDARQALAWGLVNRVTAGDPMPLAMEMASVVAANAPLSIAAGLELTAAGSGAAQAALWAANDHHLRRLIASEDAREGAEAFAQKRSPKWSGR</sequence>
<protein>
    <submittedName>
        <fullName evidence="4">Crotonase</fullName>
    </submittedName>
</protein>
<dbReference type="GO" id="GO:0016829">
    <property type="term" value="F:lyase activity"/>
    <property type="evidence" value="ECO:0007669"/>
    <property type="project" value="UniProtKB-KW"/>
</dbReference>
<comment type="similarity">
    <text evidence="1 3">Belongs to the enoyl-CoA hydratase/isomerase family.</text>
</comment>
<dbReference type="GO" id="GO:0006635">
    <property type="term" value="P:fatty acid beta-oxidation"/>
    <property type="evidence" value="ECO:0007669"/>
    <property type="project" value="TreeGrafter"/>
</dbReference>
<keyword evidence="2" id="KW-0456">Lyase</keyword>
<evidence type="ECO:0000313" key="4">
    <source>
        <dbReference type="EMBL" id="TKW63146.1"/>
    </source>
</evidence>
<dbReference type="InterPro" id="IPR014748">
    <property type="entry name" value="Enoyl-CoA_hydra_C"/>
</dbReference>
<proteinExistence type="inferred from homology"/>
<dbReference type="EMBL" id="VAFL01000038">
    <property type="protein sequence ID" value="TKW63146.1"/>
    <property type="molecule type" value="Genomic_DNA"/>
</dbReference>
<comment type="caution">
    <text evidence="4">The sequence shown here is derived from an EMBL/GenBank/DDBJ whole genome shotgun (WGS) entry which is preliminary data.</text>
</comment>
<organism evidence="4 5">
    <name type="scientific">Paracoccus denitrificans</name>
    <dbReference type="NCBI Taxonomy" id="266"/>
    <lineage>
        <taxon>Bacteria</taxon>
        <taxon>Pseudomonadati</taxon>
        <taxon>Pseudomonadota</taxon>
        <taxon>Alphaproteobacteria</taxon>
        <taxon>Rhodobacterales</taxon>
        <taxon>Paracoccaceae</taxon>
        <taxon>Paracoccus</taxon>
    </lineage>
</organism>
<gene>
    <name evidence="4" type="ORF">DI616_19905</name>
</gene>
<dbReference type="InterPro" id="IPR029045">
    <property type="entry name" value="ClpP/crotonase-like_dom_sf"/>
</dbReference>
<evidence type="ECO:0000256" key="1">
    <source>
        <dbReference type="ARBA" id="ARBA00005254"/>
    </source>
</evidence>
<dbReference type="Gene3D" id="3.90.226.10">
    <property type="entry name" value="2-enoyl-CoA Hydratase, Chain A, domain 1"/>
    <property type="match status" value="1"/>
</dbReference>
<dbReference type="PANTHER" id="PTHR11941:SF54">
    <property type="entry name" value="ENOYL-COA HYDRATASE, MITOCHONDRIAL"/>
    <property type="match status" value="1"/>
</dbReference>
<dbReference type="PROSITE" id="PS00166">
    <property type="entry name" value="ENOYL_COA_HYDRATASE"/>
    <property type="match status" value="1"/>
</dbReference>
<dbReference type="InterPro" id="IPR018376">
    <property type="entry name" value="Enoyl-CoA_hyd/isom_CS"/>
</dbReference>
<name>A0A533HUD0_PARDE</name>
<dbReference type="PANTHER" id="PTHR11941">
    <property type="entry name" value="ENOYL-COA HYDRATASE-RELATED"/>
    <property type="match status" value="1"/>
</dbReference>
<reference evidence="4 5" key="1">
    <citation type="journal article" date="2017" name="Nat. Commun.">
        <title>In situ click chemistry generation of cyclooxygenase-2 inhibitors.</title>
        <authorList>
            <person name="Bhardwaj A."/>
            <person name="Kaur J."/>
            <person name="Wuest M."/>
            <person name="Wuest F."/>
        </authorList>
    </citation>
    <scope>NUCLEOTIDE SEQUENCE [LARGE SCALE GENOMIC DNA]</scope>
    <source>
        <strain evidence="4">S2_012_000_R3_94</strain>
    </source>
</reference>
<dbReference type="Proteomes" id="UP000315344">
    <property type="component" value="Unassembled WGS sequence"/>
</dbReference>